<evidence type="ECO:0000313" key="2">
    <source>
        <dbReference type="EMBL" id="KAK7394074.1"/>
    </source>
</evidence>
<feature type="coiled-coil region" evidence="1">
    <location>
        <begin position="77"/>
        <end position="104"/>
    </location>
</feature>
<evidence type="ECO:0000256" key="1">
    <source>
        <dbReference type="SAM" id="Coils"/>
    </source>
</evidence>
<dbReference type="EMBL" id="JAZAVJ010000505">
    <property type="protein sequence ID" value="KAK7394074.1"/>
    <property type="molecule type" value="Genomic_DNA"/>
</dbReference>
<comment type="caution">
    <text evidence="2">The sequence shown here is derived from an EMBL/GenBank/DDBJ whole genome shotgun (WGS) entry which is preliminary data.</text>
</comment>
<name>A0ABR1GGX5_9HYPO</name>
<accession>A0ABR1GGX5</accession>
<proteinExistence type="predicted"/>
<keyword evidence="1" id="KW-0175">Coiled coil</keyword>
<protein>
    <submittedName>
        <fullName evidence="2">Uncharacterized protein</fullName>
    </submittedName>
</protein>
<evidence type="ECO:0000313" key="3">
    <source>
        <dbReference type="Proteomes" id="UP001498476"/>
    </source>
</evidence>
<feature type="non-terminal residue" evidence="2">
    <location>
        <position position="187"/>
    </location>
</feature>
<organism evidence="2 3">
    <name type="scientific">Neonectria punicea</name>
    <dbReference type="NCBI Taxonomy" id="979145"/>
    <lineage>
        <taxon>Eukaryota</taxon>
        <taxon>Fungi</taxon>
        <taxon>Dikarya</taxon>
        <taxon>Ascomycota</taxon>
        <taxon>Pezizomycotina</taxon>
        <taxon>Sordariomycetes</taxon>
        <taxon>Hypocreomycetidae</taxon>
        <taxon>Hypocreales</taxon>
        <taxon>Nectriaceae</taxon>
        <taxon>Neonectria</taxon>
    </lineage>
</organism>
<keyword evidence="3" id="KW-1185">Reference proteome</keyword>
<reference evidence="2 3" key="1">
    <citation type="journal article" date="2025" name="Microbiol. Resour. Announc.">
        <title>Draft genome sequences for Neonectria magnoliae and Neonectria punicea, canker pathogens of Liriodendron tulipifera and Acer saccharum in West Virginia.</title>
        <authorList>
            <person name="Petronek H.M."/>
            <person name="Kasson M.T."/>
            <person name="Metheny A.M."/>
            <person name="Stauder C.M."/>
            <person name="Lovett B."/>
            <person name="Lynch S.C."/>
            <person name="Garnas J.R."/>
            <person name="Kasson L.R."/>
            <person name="Stajich J.E."/>
        </authorList>
    </citation>
    <scope>NUCLEOTIDE SEQUENCE [LARGE SCALE GENOMIC DNA]</scope>
    <source>
        <strain evidence="2 3">NRRL 64653</strain>
    </source>
</reference>
<gene>
    <name evidence="2" type="ORF">QQX98_013142</name>
</gene>
<sequence>MAEICIASLSIGQTVPREFLTELTEMEVAFQGQEALGRLNPYGHDIPSILGIESDPDDFDVSRLHFDHDLGLNRTTNKFYVRTIETLEEKCETIEREKDAWQKLWKYASTNFPSHFRLSQQFFHGKVIEDIREPFWKPYEDLFTQPNEMWWADCIPAGQNNLFPSGGQNLPLKLAAYFGHWRLLRQL</sequence>
<dbReference type="Proteomes" id="UP001498476">
    <property type="component" value="Unassembled WGS sequence"/>
</dbReference>